<dbReference type="OrthoDB" id="9816185at2"/>
<keyword evidence="1" id="KW-0378">Hydrolase</keyword>
<dbReference type="InterPro" id="IPR003615">
    <property type="entry name" value="HNH_nuc"/>
</dbReference>
<gene>
    <name evidence="1" type="ORF">DXT89_25175</name>
</gene>
<dbReference type="GO" id="GO:0004519">
    <property type="term" value="F:endonuclease activity"/>
    <property type="evidence" value="ECO:0007669"/>
    <property type="project" value="UniProtKB-KW"/>
</dbReference>
<protein>
    <submittedName>
        <fullName evidence="1">HNH endonuclease</fullName>
    </submittedName>
</protein>
<comment type="caution">
    <text evidence="1">The sequence shown here is derived from an EMBL/GenBank/DDBJ whole genome shotgun (WGS) entry which is preliminary data.</text>
</comment>
<organism evidence="1 2">
    <name type="scientific">Agrobacterium vitis</name>
    <name type="common">Rhizobium vitis</name>
    <dbReference type="NCBI Taxonomy" id="373"/>
    <lineage>
        <taxon>Bacteria</taxon>
        <taxon>Pseudomonadati</taxon>
        <taxon>Pseudomonadota</taxon>
        <taxon>Alphaproteobacteria</taxon>
        <taxon>Hyphomicrobiales</taxon>
        <taxon>Rhizobiaceae</taxon>
        <taxon>Rhizobium/Agrobacterium group</taxon>
        <taxon>Agrobacterium</taxon>
    </lineage>
</organism>
<proteinExistence type="predicted"/>
<dbReference type="Proteomes" id="UP000436911">
    <property type="component" value="Unassembled WGS sequence"/>
</dbReference>
<dbReference type="CDD" id="cd00085">
    <property type="entry name" value="HNHc"/>
    <property type="match status" value="1"/>
</dbReference>
<keyword evidence="1" id="KW-0540">Nuclease</keyword>
<dbReference type="AlphaFoldDB" id="A0A368NXQ7"/>
<evidence type="ECO:0000313" key="1">
    <source>
        <dbReference type="EMBL" id="KAA3520758.1"/>
    </source>
</evidence>
<dbReference type="EMBL" id="QUSG01000026">
    <property type="protein sequence ID" value="KAA3520758.1"/>
    <property type="molecule type" value="Genomic_DNA"/>
</dbReference>
<sequence length="287" mass="32215">MKKLTPPNVDFATALASAISGIGSEAVRISHINAFADPVAIEENYASCAKAATLYAEPKIAAVGDPVVYNGLSKSQLTKLYTQYFVPENKPARRLYEAIKVSANGKCPLCGGVGHVHTLDHYLPKANFPLYSVMPVNLVPCCRDCNSEKLNAFAVVQEKQTLHPYFDHDKFFLERWVGARVIQTMPPVVEYFVMPPDHWHENEKARVHAHFSEYGLADKFSIEAAADLPETIQTRRTTMFLNTPAEFSRYLAEKGRNTALPINNWRRVMFNALAADDWFCNQLFDEA</sequence>
<dbReference type="RefSeq" id="WP_060716439.1">
    <property type="nucleotide sequence ID" value="NZ_CP055265.1"/>
</dbReference>
<keyword evidence="1" id="KW-0255">Endonuclease</keyword>
<dbReference type="GeneID" id="60681655"/>
<name>A0A368NXQ7_AGRVI</name>
<reference evidence="1 2" key="1">
    <citation type="submission" date="2018-08" db="EMBL/GenBank/DDBJ databases">
        <title>Genome sequencing of Agrobacterium vitis strain ICMP 10754.</title>
        <authorList>
            <person name="Visnovsky S.B."/>
            <person name="Pitman A.R."/>
        </authorList>
    </citation>
    <scope>NUCLEOTIDE SEQUENCE [LARGE SCALE GENOMIC DNA]</scope>
    <source>
        <strain evidence="1 2">ICMP 10754</strain>
    </source>
</reference>
<dbReference type="Gene3D" id="1.10.30.50">
    <property type="match status" value="1"/>
</dbReference>
<evidence type="ECO:0000313" key="2">
    <source>
        <dbReference type="Proteomes" id="UP000436911"/>
    </source>
</evidence>
<accession>A0A368NXQ7</accession>